<comment type="caution">
    <text evidence="1">The sequence shown here is derived from an EMBL/GenBank/DDBJ whole genome shotgun (WGS) entry which is preliminary data.</text>
</comment>
<reference evidence="1 2" key="1">
    <citation type="submission" date="2018-05" db="EMBL/GenBank/DDBJ databases">
        <title>Genomic Encyclopedia of Type Strains, Phase III (KMG-III): the genomes of soil and plant-associated and newly described type strains.</title>
        <authorList>
            <person name="Whitman W."/>
        </authorList>
    </citation>
    <scope>NUCLEOTIDE SEQUENCE [LARGE SCALE GENOMIC DNA]</scope>
    <source>
        <strain evidence="1 2">CECT 5696</strain>
    </source>
</reference>
<evidence type="ECO:0000313" key="2">
    <source>
        <dbReference type="Proteomes" id="UP000246635"/>
    </source>
</evidence>
<gene>
    <name evidence="1" type="ORF">DFQ01_1372</name>
</gene>
<organism evidence="1 2">
    <name type="scientific">Paenibacillus cellulosilyticus</name>
    <dbReference type="NCBI Taxonomy" id="375489"/>
    <lineage>
        <taxon>Bacteria</taxon>
        <taxon>Bacillati</taxon>
        <taxon>Bacillota</taxon>
        <taxon>Bacilli</taxon>
        <taxon>Bacillales</taxon>
        <taxon>Paenibacillaceae</taxon>
        <taxon>Paenibacillus</taxon>
    </lineage>
</organism>
<accession>A0A2V2YGQ7</accession>
<dbReference type="EMBL" id="QGTQ01000037">
    <property type="protein sequence ID" value="PWV92016.1"/>
    <property type="molecule type" value="Genomic_DNA"/>
</dbReference>
<dbReference type="Proteomes" id="UP000246635">
    <property type="component" value="Unassembled WGS sequence"/>
</dbReference>
<protein>
    <submittedName>
        <fullName evidence="1">Uncharacterized protein</fullName>
    </submittedName>
</protein>
<dbReference type="AlphaFoldDB" id="A0A2V2YGQ7"/>
<evidence type="ECO:0000313" key="1">
    <source>
        <dbReference type="EMBL" id="PWV92016.1"/>
    </source>
</evidence>
<name>A0A2V2YGQ7_9BACL</name>
<proteinExistence type="predicted"/>
<keyword evidence="2" id="KW-1185">Reference proteome</keyword>
<sequence length="36" mass="4110">MAIAETLNCLIIEKTQHGLKRTPIMKLDWTNLTAIQ</sequence>